<evidence type="ECO:0000259" key="4">
    <source>
        <dbReference type="Pfam" id="PF13802"/>
    </source>
</evidence>
<comment type="similarity">
    <text evidence="1 2">Belongs to the glycosyl hydrolase 31 family.</text>
</comment>
<proteinExistence type="inferred from homology"/>
<dbReference type="CDD" id="cd14752">
    <property type="entry name" value="GH31_N"/>
    <property type="match status" value="1"/>
</dbReference>
<dbReference type="SUPFAM" id="SSF51011">
    <property type="entry name" value="Glycosyl hydrolase domain"/>
    <property type="match status" value="1"/>
</dbReference>
<dbReference type="GO" id="GO:0030246">
    <property type="term" value="F:carbohydrate binding"/>
    <property type="evidence" value="ECO:0007669"/>
    <property type="project" value="InterPro"/>
</dbReference>
<dbReference type="InterPro" id="IPR017853">
    <property type="entry name" value="GH"/>
</dbReference>
<keyword evidence="2" id="KW-0378">Hydrolase</keyword>
<evidence type="ECO:0000313" key="8">
    <source>
        <dbReference type="Proteomes" id="UP000461768"/>
    </source>
</evidence>
<reference evidence="7 8" key="1">
    <citation type="submission" date="2019-09" db="EMBL/GenBank/DDBJ databases">
        <authorList>
            <person name="Valk L.C."/>
        </authorList>
    </citation>
    <scope>NUCLEOTIDE SEQUENCE [LARGE SCALE GENOMIC DNA]</scope>
    <source>
        <strain evidence="7">GalUA</strain>
    </source>
</reference>
<evidence type="ECO:0000259" key="3">
    <source>
        <dbReference type="Pfam" id="PF01055"/>
    </source>
</evidence>
<sequence length="829" mass="95497">MKTCNQVINLLQHDSFYTLITDGAPIRILFLTDDIIRIRAGFHRNFEEASYSLVMTAWEDMMDPFLGERRKKITPAQSSVQETATQILIQGSKLLIEIDKEPFRICIKDLFGNYLHADIVDLGYLEDSNHRCIHTSEIFDGDCFYGFGEKSGTFNKHKKYMSMSPKDAMGYDPVETDSLYKHIPFYIKCNKHTKIASGYFYHTTYECDFDMGREHSNYWKKHSRFRADGGDIDLFFIYGPSISDITRRYTDLTGKSCMLPRYALGYLGSSMYYSELDSDCDDAILEFIDTTKEEEIPVDGFQLSSGYCAIEGKRYVFTWNYDRFKNPKEFFALMEQKGITTSPNVKPGFLLTHPYLEQLKQEGIFVKDSQGQKECIGTWWGGKGLFADFTSKHTRQVWKKYLKEHVLDFGVTSVWNDNCEYDSIVDKDAICDYEEMGGTIGQLKSVMSNIMCHITEEAILETSKNIRPFIVCRSGHAGIQRYAQTWAGDNYTSWDSLKYNISTILGMSLCGVTNYGCDIGGFYGPAPEPELFVRWVQNGIFQPRFSIHSTNIDNTVTEAWMYSDCKKYIKEAIQFRYRLIPYLYSLMVRAHETGLPIIQPMIAAFQDDENCYENGIDFMVGDHLLIANVVEKGQSIREVYLPKGETFYDYHSRKQLTGGQTVQIPVTLADIPMFIKAGAIIPIADNQMYNLHQDHVTDLHFIMCPDKDGEFTLYEDDGITMDYANGAFLKEHIQMKAGEKVSVCVKREGSYTTKIKTVLLDMIHTEKSPYWVQLNEEPLKHFLHRSKFEAAKSGWYYSQSLRSVLIKFENPKEDYHVTVSFEQFDILGM</sequence>
<dbReference type="Pfam" id="PF21365">
    <property type="entry name" value="Glyco_hydro_31_3rd"/>
    <property type="match status" value="1"/>
</dbReference>
<name>A0A7V7QK91_9FIRM</name>
<dbReference type="InterPro" id="IPR000322">
    <property type="entry name" value="Glyco_hydro_31_TIM"/>
</dbReference>
<dbReference type="Gene3D" id="2.60.40.1760">
    <property type="entry name" value="glycosyl hydrolase (family 31)"/>
    <property type="match status" value="1"/>
</dbReference>
<dbReference type="InterPro" id="IPR025887">
    <property type="entry name" value="Glyco_hydro_31_N_dom"/>
</dbReference>
<evidence type="ECO:0000259" key="5">
    <source>
        <dbReference type="Pfam" id="PF17137"/>
    </source>
</evidence>
<accession>A0A7V7QK91</accession>
<dbReference type="CDD" id="cd06599">
    <property type="entry name" value="GH31_glycosidase_Aec37"/>
    <property type="match status" value="1"/>
</dbReference>
<evidence type="ECO:0000259" key="6">
    <source>
        <dbReference type="Pfam" id="PF21365"/>
    </source>
</evidence>
<dbReference type="InterPro" id="IPR048395">
    <property type="entry name" value="Glyco_hydro_31_C"/>
</dbReference>
<protein>
    <submittedName>
        <fullName evidence="7">DUF4968 domain-containing protein</fullName>
    </submittedName>
</protein>
<reference evidence="7 8" key="2">
    <citation type="submission" date="2020-02" db="EMBL/GenBank/DDBJ databases">
        <title>Candidatus Galacturonibacter soehngenii shows hetero-acetogenic catabolism of galacturonic acid but lacks a canonical carbon monoxide dehydrogenase/acetyl-CoA synthase complex.</title>
        <authorList>
            <person name="Diender M."/>
            <person name="Stouten G.R."/>
            <person name="Petersen J.F."/>
            <person name="Nielsen P.H."/>
            <person name="Dueholm M.S."/>
            <person name="Pronk J.T."/>
            <person name="Van Loosdrecht M.C.M."/>
        </authorList>
    </citation>
    <scope>NUCLEOTIDE SEQUENCE [LARGE SCALE GENOMIC DNA]</scope>
    <source>
        <strain evidence="7">GalUA</strain>
    </source>
</reference>
<dbReference type="InterPro" id="IPR013780">
    <property type="entry name" value="Glyco_hydro_b"/>
</dbReference>
<feature type="domain" description="Glycoside hydrolase family 31 TIM barrel" evidence="3">
    <location>
        <begin position="257"/>
        <end position="586"/>
    </location>
</feature>
<dbReference type="Pfam" id="PF17137">
    <property type="entry name" value="DUF5110"/>
    <property type="match status" value="1"/>
</dbReference>
<evidence type="ECO:0000256" key="2">
    <source>
        <dbReference type="RuleBase" id="RU361185"/>
    </source>
</evidence>
<comment type="caution">
    <text evidence="7">The sequence shown here is derived from an EMBL/GenBank/DDBJ whole genome shotgun (WGS) entry which is preliminary data.</text>
</comment>
<dbReference type="SUPFAM" id="SSF51445">
    <property type="entry name" value="(Trans)glycosidases"/>
    <property type="match status" value="1"/>
</dbReference>
<dbReference type="InterPro" id="IPR033403">
    <property type="entry name" value="DUF5110"/>
</dbReference>
<keyword evidence="8" id="KW-1185">Reference proteome</keyword>
<dbReference type="PANTHER" id="PTHR22762:SF165">
    <property type="entry name" value="PUTATIVE (AFU_ORTHOLOGUE AFUA_1G06560)-RELATED"/>
    <property type="match status" value="1"/>
</dbReference>
<dbReference type="GO" id="GO:0004553">
    <property type="term" value="F:hydrolase activity, hydrolyzing O-glycosyl compounds"/>
    <property type="evidence" value="ECO:0007669"/>
    <property type="project" value="InterPro"/>
</dbReference>
<dbReference type="GO" id="GO:0005975">
    <property type="term" value="P:carbohydrate metabolic process"/>
    <property type="evidence" value="ECO:0007669"/>
    <property type="project" value="InterPro"/>
</dbReference>
<dbReference type="Proteomes" id="UP000461768">
    <property type="component" value="Unassembled WGS sequence"/>
</dbReference>
<dbReference type="SUPFAM" id="SSF74650">
    <property type="entry name" value="Galactose mutarotase-like"/>
    <property type="match status" value="1"/>
</dbReference>
<organism evidence="7 8">
    <name type="scientific">Candidatus Galacturonatibacter soehngenii</name>
    <dbReference type="NCBI Taxonomy" id="2307010"/>
    <lineage>
        <taxon>Bacteria</taxon>
        <taxon>Bacillati</taxon>
        <taxon>Bacillota</taxon>
        <taxon>Clostridia</taxon>
        <taxon>Lachnospirales</taxon>
        <taxon>Lachnospiraceae</taxon>
        <taxon>Candidatus Galacturonatibacter</taxon>
    </lineage>
</organism>
<dbReference type="Gene3D" id="3.20.20.80">
    <property type="entry name" value="Glycosidases"/>
    <property type="match status" value="1"/>
</dbReference>
<evidence type="ECO:0000313" key="7">
    <source>
        <dbReference type="EMBL" id="KAB1438158.1"/>
    </source>
</evidence>
<dbReference type="InterPro" id="IPR011013">
    <property type="entry name" value="Gal_mutarotase_sf_dom"/>
</dbReference>
<dbReference type="PANTHER" id="PTHR22762">
    <property type="entry name" value="ALPHA-GLUCOSIDASE"/>
    <property type="match status" value="1"/>
</dbReference>
<dbReference type="OrthoDB" id="176168at2"/>
<dbReference type="AlphaFoldDB" id="A0A7V7QK91"/>
<feature type="domain" description="DUF5110" evidence="5">
    <location>
        <begin position="702"/>
        <end position="756"/>
    </location>
</feature>
<dbReference type="RefSeq" id="WP_151145108.1">
    <property type="nucleotide sequence ID" value="NZ_WAGX01000005.1"/>
</dbReference>
<dbReference type="Pfam" id="PF13802">
    <property type="entry name" value="Gal_mutarotas_2"/>
    <property type="match status" value="1"/>
</dbReference>
<feature type="domain" description="Glycosyl hydrolase family 31 C-terminal" evidence="6">
    <location>
        <begin position="594"/>
        <end position="681"/>
    </location>
</feature>
<gene>
    <name evidence="7" type="ORF">F7O84_11405</name>
</gene>
<dbReference type="EMBL" id="WAGX01000005">
    <property type="protein sequence ID" value="KAB1438158.1"/>
    <property type="molecule type" value="Genomic_DNA"/>
</dbReference>
<evidence type="ECO:0000256" key="1">
    <source>
        <dbReference type="ARBA" id="ARBA00007806"/>
    </source>
</evidence>
<feature type="domain" description="Glycoside hydrolase family 31 N-terminal" evidence="4">
    <location>
        <begin position="25"/>
        <end position="210"/>
    </location>
</feature>
<dbReference type="Gene3D" id="2.60.40.1180">
    <property type="entry name" value="Golgi alpha-mannosidase II"/>
    <property type="match status" value="2"/>
</dbReference>
<dbReference type="Pfam" id="PF01055">
    <property type="entry name" value="Glyco_hydro_31_2nd"/>
    <property type="match status" value="1"/>
</dbReference>
<keyword evidence="2" id="KW-0326">Glycosidase</keyword>